<dbReference type="InterPro" id="IPR023827">
    <property type="entry name" value="Peptidase_S8_Asp-AS"/>
</dbReference>
<dbReference type="Proteomes" id="UP000271241">
    <property type="component" value="Unassembled WGS sequence"/>
</dbReference>
<evidence type="ECO:0000256" key="2">
    <source>
        <dbReference type="ARBA" id="ARBA00022801"/>
    </source>
</evidence>
<dbReference type="GO" id="GO:0016485">
    <property type="term" value="P:protein processing"/>
    <property type="evidence" value="ECO:0007669"/>
    <property type="project" value="TreeGrafter"/>
</dbReference>
<evidence type="ECO:0000256" key="4">
    <source>
        <dbReference type="PROSITE-ProRule" id="PRU01240"/>
    </source>
</evidence>
<gene>
    <name evidence="6" type="ORF">THASP1DRAFT_9188</name>
</gene>
<keyword evidence="7" id="KW-1185">Reference proteome</keyword>
<protein>
    <submittedName>
        <fullName evidence="6">Peptidase S8/S53 domain-containing protein</fullName>
    </submittedName>
</protein>
<dbReference type="EMBL" id="KZ992647">
    <property type="protein sequence ID" value="RKP08022.1"/>
    <property type="molecule type" value="Genomic_DNA"/>
</dbReference>
<dbReference type="STRING" id="78915.A0A4P9XQ44"/>
<evidence type="ECO:0000313" key="6">
    <source>
        <dbReference type="EMBL" id="RKP08022.1"/>
    </source>
</evidence>
<dbReference type="InterPro" id="IPR000209">
    <property type="entry name" value="Peptidase_S8/S53_dom"/>
</dbReference>
<dbReference type="PANTHER" id="PTHR42884:SF14">
    <property type="entry name" value="NEUROENDOCRINE CONVERTASE 1"/>
    <property type="match status" value="1"/>
</dbReference>
<dbReference type="PROSITE" id="PS00136">
    <property type="entry name" value="SUBTILASE_ASP"/>
    <property type="match status" value="1"/>
</dbReference>
<evidence type="ECO:0000256" key="1">
    <source>
        <dbReference type="ARBA" id="ARBA00022670"/>
    </source>
</evidence>
<dbReference type="Pfam" id="PF00082">
    <property type="entry name" value="Peptidase_S8"/>
    <property type="match status" value="1"/>
</dbReference>
<sequence length="100" mass="10413">GVKIGIIDSGIDYKHPDLGGCFGTGCLVAHGYDFVGDAYTGFNRPQPDSDPMDECNGHGTHVAGIIASTADYFSSISAIGAYRVLGCRGKTNLKVIVSAM</sequence>
<dbReference type="PROSITE" id="PS00137">
    <property type="entry name" value="SUBTILASE_HIS"/>
    <property type="match status" value="1"/>
</dbReference>
<reference evidence="7" key="1">
    <citation type="journal article" date="2018" name="Nat. Microbiol.">
        <title>Leveraging single-cell genomics to expand the fungal tree of life.</title>
        <authorList>
            <person name="Ahrendt S.R."/>
            <person name="Quandt C.A."/>
            <person name="Ciobanu D."/>
            <person name="Clum A."/>
            <person name="Salamov A."/>
            <person name="Andreopoulos B."/>
            <person name="Cheng J.F."/>
            <person name="Woyke T."/>
            <person name="Pelin A."/>
            <person name="Henrissat B."/>
            <person name="Reynolds N.K."/>
            <person name="Benny G.L."/>
            <person name="Smith M.E."/>
            <person name="James T.Y."/>
            <person name="Grigoriev I.V."/>
        </authorList>
    </citation>
    <scope>NUCLEOTIDE SEQUENCE [LARGE SCALE GENOMIC DNA]</scope>
    <source>
        <strain evidence="7">RSA 1356</strain>
    </source>
</reference>
<dbReference type="GO" id="GO:0005802">
    <property type="term" value="C:trans-Golgi network"/>
    <property type="evidence" value="ECO:0007669"/>
    <property type="project" value="TreeGrafter"/>
</dbReference>
<dbReference type="OrthoDB" id="206201at2759"/>
<evidence type="ECO:0000256" key="3">
    <source>
        <dbReference type="ARBA" id="ARBA00022825"/>
    </source>
</evidence>
<dbReference type="PROSITE" id="PS51892">
    <property type="entry name" value="SUBTILASE"/>
    <property type="match status" value="1"/>
</dbReference>
<dbReference type="GO" id="GO:0000139">
    <property type="term" value="C:Golgi membrane"/>
    <property type="evidence" value="ECO:0007669"/>
    <property type="project" value="TreeGrafter"/>
</dbReference>
<organism evidence="6 7">
    <name type="scientific">Thamnocephalis sphaerospora</name>
    <dbReference type="NCBI Taxonomy" id="78915"/>
    <lineage>
        <taxon>Eukaryota</taxon>
        <taxon>Fungi</taxon>
        <taxon>Fungi incertae sedis</taxon>
        <taxon>Zoopagomycota</taxon>
        <taxon>Zoopagomycotina</taxon>
        <taxon>Zoopagomycetes</taxon>
        <taxon>Zoopagales</taxon>
        <taxon>Sigmoideomycetaceae</taxon>
        <taxon>Thamnocephalis</taxon>
    </lineage>
</organism>
<dbReference type="PANTHER" id="PTHR42884">
    <property type="entry name" value="PROPROTEIN CONVERTASE SUBTILISIN/KEXIN-RELATED"/>
    <property type="match status" value="1"/>
</dbReference>
<dbReference type="InterPro" id="IPR022398">
    <property type="entry name" value="Peptidase_S8_His-AS"/>
</dbReference>
<dbReference type="SUPFAM" id="SSF52743">
    <property type="entry name" value="Subtilisin-like"/>
    <property type="match status" value="1"/>
</dbReference>
<name>A0A4P9XQ44_9FUNG</name>
<evidence type="ECO:0000259" key="5">
    <source>
        <dbReference type="Pfam" id="PF00082"/>
    </source>
</evidence>
<keyword evidence="2" id="KW-0378">Hydrolase</keyword>
<dbReference type="InterPro" id="IPR036852">
    <property type="entry name" value="Peptidase_S8/S53_dom_sf"/>
</dbReference>
<comment type="caution">
    <text evidence="4">Lacks conserved residue(s) required for the propagation of feature annotation.</text>
</comment>
<dbReference type="AlphaFoldDB" id="A0A4P9XQ44"/>
<feature type="non-terminal residue" evidence="6">
    <location>
        <position position="1"/>
    </location>
</feature>
<feature type="non-terminal residue" evidence="6">
    <location>
        <position position="100"/>
    </location>
</feature>
<feature type="domain" description="Peptidase S8/S53" evidence="5">
    <location>
        <begin position="1"/>
        <end position="71"/>
    </location>
</feature>
<proteinExistence type="inferred from homology"/>
<accession>A0A4P9XQ44</accession>
<dbReference type="Gene3D" id="3.40.50.200">
    <property type="entry name" value="Peptidase S8/S53 domain"/>
    <property type="match status" value="1"/>
</dbReference>
<keyword evidence="3" id="KW-0720">Serine protease</keyword>
<evidence type="ECO:0000313" key="7">
    <source>
        <dbReference type="Proteomes" id="UP000271241"/>
    </source>
</evidence>
<dbReference type="GO" id="GO:0004252">
    <property type="term" value="F:serine-type endopeptidase activity"/>
    <property type="evidence" value="ECO:0007669"/>
    <property type="project" value="InterPro"/>
</dbReference>
<comment type="similarity">
    <text evidence="4">Belongs to the peptidase S8 family.</text>
</comment>
<keyword evidence="1" id="KW-0645">Protease</keyword>